<keyword evidence="2" id="KW-1185">Reference proteome</keyword>
<accession>A0A9D4HLI7</accession>
<evidence type="ECO:0008006" key="3">
    <source>
        <dbReference type="Google" id="ProtNLM"/>
    </source>
</evidence>
<organism evidence="1 2">
    <name type="scientific">Dreissena polymorpha</name>
    <name type="common">Zebra mussel</name>
    <name type="synonym">Mytilus polymorpha</name>
    <dbReference type="NCBI Taxonomy" id="45954"/>
    <lineage>
        <taxon>Eukaryota</taxon>
        <taxon>Metazoa</taxon>
        <taxon>Spiralia</taxon>
        <taxon>Lophotrochozoa</taxon>
        <taxon>Mollusca</taxon>
        <taxon>Bivalvia</taxon>
        <taxon>Autobranchia</taxon>
        <taxon>Heteroconchia</taxon>
        <taxon>Euheterodonta</taxon>
        <taxon>Imparidentia</taxon>
        <taxon>Neoheterodontei</taxon>
        <taxon>Myida</taxon>
        <taxon>Dreissenoidea</taxon>
        <taxon>Dreissenidae</taxon>
        <taxon>Dreissena</taxon>
    </lineage>
</organism>
<evidence type="ECO:0000313" key="2">
    <source>
        <dbReference type="Proteomes" id="UP000828390"/>
    </source>
</evidence>
<reference evidence="1" key="1">
    <citation type="journal article" date="2019" name="bioRxiv">
        <title>The Genome of the Zebra Mussel, Dreissena polymorpha: A Resource for Invasive Species Research.</title>
        <authorList>
            <person name="McCartney M.A."/>
            <person name="Auch B."/>
            <person name="Kono T."/>
            <person name="Mallez S."/>
            <person name="Zhang Y."/>
            <person name="Obille A."/>
            <person name="Becker A."/>
            <person name="Abrahante J.E."/>
            <person name="Garbe J."/>
            <person name="Badalamenti J.P."/>
            <person name="Herman A."/>
            <person name="Mangelson H."/>
            <person name="Liachko I."/>
            <person name="Sullivan S."/>
            <person name="Sone E.D."/>
            <person name="Koren S."/>
            <person name="Silverstein K.A.T."/>
            <person name="Beckman K.B."/>
            <person name="Gohl D.M."/>
        </authorList>
    </citation>
    <scope>NUCLEOTIDE SEQUENCE</scope>
    <source>
        <strain evidence="1">Duluth1</strain>
        <tissue evidence="1">Whole animal</tissue>
    </source>
</reference>
<dbReference type="EMBL" id="JAIWYP010000013">
    <property type="protein sequence ID" value="KAH3722029.1"/>
    <property type="molecule type" value="Genomic_DNA"/>
</dbReference>
<reference evidence="1" key="2">
    <citation type="submission" date="2020-11" db="EMBL/GenBank/DDBJ databases">
        <authorList>
            <person name="McCartney M.A."/>
            <person name="Auch B."/>
            <person name="Kono T."/>
            <person name="Mallez S."/>
            <person name="Becker A."/>
            <person name="Gohl D.M."/>
            <person name="Silverstein K.A.T."/>
            <person name="Koren S."/>
            <person name="Bechman K.B."/>
            <person name="Herman A."/>
            <person name="Abrahante J.E."/>
            <person name="Garbe J."/>
        </authorList>
    </citation>
    <scope>NUCLEOTIDE SEQUENCE</scope>
    <source>
        <strain evidence="1">Duluth1</strain>
        <tissue evidence="1">Whole animal</tissue>
    </source>
</reference>
<protein>
    <recommendedName>
        <fullName evidence="3">B box-type domain-containing protein</fullName>
    </recommendedName>
</protein>
<gene>
    <name evidence="1" type="ORF">DPMN_064978</name>
</gene>
<evidence type="ECO:0000313" key="1">
    <source>
        <dbReference type="EMBL" id="KAH3722029.1"/>
    </source>
</evidence>
<comment type="caution">
    <text evidence="1">The sequence shown here is derived from an EMBL/GenBank/DDBJ whole genome shotgun (WGS) entry which is preliminary data.</text>
</comment>
<sequence length="83" mass="9950">MHVKVKNIQEIAEWYCETCLKCFCSQCNHHHSQLYSYHTTCGRGDLNKWPLTKKIEDFLQKSDVHKDERLKMFCQDHDQLCCT</sequence>
<name>A0A9D4HLI7_DREPO</name>
<dbReference type="AlphaFoldDB" id="A0A9D4HLI7"/>
<dbReference type="Gene3D" id="3.30.160.60">
    <property type="entry name" value="Classic Zinc Finger"/>
    <property type="match status" value="1"/>
</dbReference>
<proteinExistence type="predicted"/>
<dbReference type="Proteomes" id="UP000828390">
    <property type="component" value="Unassembled WGS sequence"/>
</dbReference>